<proteinExistence type="inferred from homology"/>
<keyword evidence="8" id="KW-1185">Reference proteome</keyword>
<organism evidence="7 8">
    <name type="scientific">Acanthamoeba castellanii (strain ATCC 30010 / Neff)</name>
    <dbReference type="NCBI Taxonomy" id="1257118"/>
    <lineage>
        <taxon>Eukaryota</taxon>
        <taxon>Amoebozoa</taxon>
        <taxon>Discosea</taxon>
        <taxon>Longamoebia</taxon>
        <taxon>Centramoebida</taxon>
        <taxon>Acanthamoebidae</taxon>
        <taxon>Acanthamoeba</taxon>
    </lineage>
</organism>
<dbReference type="Gene3D" id="3.60.150.10">
    <property type="entry name" value="Chorismate synthase AroC"/>
    <property type="match status" value="1"/>
</dbReference>
<comment type="pathway">
    <text evidence="1">Metabolic intermediate biosynthesis; chorismate biosynthesis; chorismate from D-erythrose 4-phosphate and phosphoenolpyruvate: step 7/7.</text>
</comment>
<keyword evidence="6" id="KW-0456">Lyase</keyword>
<dbReference type="GO" id="GO:0009073">
    <property type="term" value="P:aromatic amino acid family biosynthetic process"/>
    <property type="evidence" value="ECO:0007669"/>
    <property type="project" value="UniProtKB-KW"/>
</dbReference>
<evidence type="ECO:0000313" key="7">
    <source>
        <dbReference type="EMBL" id="ELR16545.1"/>
    </source>
</evidence>
<dbReference type="STRING" id="1257118.L8GU62"/>
<dbReference type="EC" id="4.2.3.5" evidence="3"/>
<dbReference type="VEuPathDB" id="AmoebaDB:ACA1_168150"/>
<dbReference type="Pfam" id="PF01264">
    <property type="entry name" value="Chorismate_synt"/>
    <property type="match status" value="1"/>
</dbReference>
<dbReference type="GO" id="GO:0005829">
    <property type="term" value="C:cytosol"/>
    <property type="evidence" value="ECO:0007669"/>
    <property type="project" value="TreeGrafter"/>
</dbReference>
<dbReference type="OrthoDB" id="1721239at2759"/>
<keyword evidence="5" id="KW-0057">Aromatic amino acid biosynthesis</keyword>
<dbReference type="RefSeq" id="XP_004338558.1">
    <property type="nucleotide sequence ID" value="XM_004338510.1"/>
</dbReference>
<dbReference type="GeneID" id="14917236"/>
<name>L8GU62_ACACF</name>
<evidence type="ECO:0000256" key="5">
    <source>
        <dbReference type="ARBA" id="ARBA00023141"/>
    </source>
</evidence>
<dbReference type="PANTHER" id="PTHR21085:SF0">
    <property type="entry name" value="CHORISMATE SYNTHASE"/>
    <property type="match status" value="1"/>
</dbReference>
<comment type="similarity">
    <text evidence="2">Belongs to the chorismate synthase family.</text>
</comment>
<dbReference type="PANTHER" id="PTHR21085">
    <property type="entry name" value="CHORISMATE SYNTHASE"/>
    <property type="match status" value="1"/>
</dbReference>
<dbReference type="UniPathway" id="UPA00053">
    <property type="reaction ID" value="UER00090"/>
</dbReference>
<dbReference type="GO" id="GO:0010181">
    <property type="term" value="F:FMN binding"/>
    <property type="evidence" value="ECO:0007669"/>
    <property type="project" value="TreeGrafter"/>
</dbReference>
<dbReference type="SUPFAM" id="SSF103263">
    <property type="entry name" value="Chorismate synthase, AroC"/>
    <property type="match status" value="1"/>
</dbReference>
<dbReference type="KEGG" id="acan:ACA1_168150"/>
<keyword evidence="4" id="KW-0028">Amino-acid biosynthesis</keyword>
<reference evidence="7 8" key="1">
    <citation type="journal article" date="2013" name="Genome Biol.">
        <title>Genome of Acanthamoeba castellanii highlights extensive lateral gene transfer and early evolution of tyrosine kinase signaling.</title>
        <authorList>
            <person name="Clarke M."/>
            <person name="Lohan A.J."/>
            <person name="Liu B."/>
            <person name="Lagkouvardos I."/>
            <person name="Roy S."/>
            <person name="Zafar N."/>
            <person name="Bertelli C."/>
            <person name="Schilde C."/>
            <person name="Kianianmomeni A."/>
            <person name="Burglin T.R."/>
            <person name="Frech C."/>
            <person name="Turcotte B."/>
            <person name="Kopec K.O."/>
            <person name="Synnott J.M."/>
            <person name="Choo C."/>
            <person name="Paponov I."/>
            <person name="Finkler A."/>
            <person name="Soon Heng Tan C."/>
            <person name="Hutchins A.P."/>
            <person name="Weinmeier T."/>
            <person name="Rattei T."/>
            <person name="Chu J.S."/>
            <person name="Gimenez G."/>
            <person name="Irimia M."/>
            <person name="Rigden D.J."/>
            <person name="Fitzpatrick D.A."/>
            <person name="Lorenzo-Morales J."/>
            <person name="Bateman A."/>
            <person name="Chiu C.H."/>
            <person name="Tang P."/>
            <person name="Hegemann P."/>
            <person name="Fromm H."/>
            <person name="Raoult D."/>
            <person name="Greub G."/>
            <person name="Miranda-Saavedra D."/>
            <person name="Chen N."/>
            <person name="Nash P."/>
            <person name="Ginger M.L."/>
            <person name="Horn M."/>
            <person name="Schaap P."/>
            <person name="Caler L."/>
            <person name="Loftus B."/>
        </authorList>
    </citation>
    <scope>NUCLEOTIDE SEQUENCE [LARGE SCALE GENOMIC DNA]</scope>
    <source>
        <strain evidence="7 8">Neff</strain>
    </source>
</reference>
<dbReference type="GO" id="GO:0008652">
    <property type="term" value="P:amino acid biosynthetic process"/>
    <property type="evidence" value="ECO:0007669"/>
    <property type="project" value="UniProtKB-KW"/>
</dbReference>
<evidence type="ECO:0000313" key="8">
    <source>
        <dbReference type="Proteomes" id="UP000011083"/>
    </source>
</evidence>
<evidence type="ECO:0000256" key="2">
    <source>
        <dbReference type="ARBA" id="ARBA00008014"/>
    </source>
</evidence>
<gene>
    <name evidence="7" type="ORF">ACA1_168150</name>
</gene>
<evidence type="ECO:0000256" key="4">
    <source>
        <dbReference type="ARBA" id="ARBA00022605"/>
    </source>
</evidence>
<sequence>VAFKPPATISQAQKTSEYGGGEAVLEAQGRHDPCVVPRAIAIVEAMAALVIADAALLQLARQGSLVSEPIVAWQI</sequence>
<dbReference type="Proteomes" id="UP000011083">
    <property type="component" value="Unassembled WGS sequence"/>
</dbReference>
<dbReference type="GO" id="GO:0009423">
    <property type="term" value="P:chorismate biosynthetic process"/>
    <property type="evidence" value="ECO:0007669"/>
    <property type="project" value="UniProtKB-UniPathway"/>
</dbReference>
<feature type="non-terminal residue" evidence="7">
    <location>
        <position position="1"/>
    </location>
</feature>
<evidence type="ECO:0000256" key="1">
    <source>
        <dbReference type="ARBA" id="ARBA00005044"/>
    </source>
</evidence>
<dbReference type="InterPro" id="IPR035904">
    <property type="entry name" value="Chorismate_synth_AroC_sf"/>
</dbReference>
<dbReference type="GO" id="GO:0004107">
    <property type="term" value="F:chorismate synthase activity"/>
    <property type="evidence" value="ECO:0007669"/>
    <property type="project" value="UniProtKB-EC"/>
</dbReference>
<dbReference type="EMBL" id="KB007986">
    <property type="protein sequence ID" value="ELR16545.1"/>
    <property type="molecule type" value="Genomic_DNA"/>
</dbReference>
<accession>L8GU62</accession>
<dbReference type="AlphaFoldDB" id="L8GU62"/>
<evidence type="ECO:0000256" key="3">
    <source>
        <dbReference type="ARBA" id="ARBA00013036"/>
    </source>
</evidence>
<protein>
    <recommendedName>
        <fullName evidence="3">chorismate synthase</fullName>
        <ecNumber evidence="3">4.2.3.5</ecNumber>
    </recommendedName>
</protein>
<dbReference type="PROSITE" id="PS00789">
    <property type="entry name" value="CHORISMATE_SYNTHASE_3"/>
    <property type="match status" value="1"/>
</dbReference>
<dbReference type="InterPro" id="IPR000453">
    <property type="entry name" value="Chorismate_synth"/>
</dbReference>
<evidence type="ECO:0000256" key="6">
    <source>
        <dbReference type="ARBA" id="ARBA00023239"/>
    </source>
</evidence>
<dbReference type="InterPro" id="IPR020541">
    <property type="entry name" value="Chorismate_synthase_CS"/>
</dbReference>